<dbReference type="InterPro" id="IPR016177">
    <property type="entry name" value="DNA-bd_dom_sf"/>
</dbReference>
<feature type="compositionally biased region" description="Basic residues" evidence="8">
    <location>
        <begin position="144"/>
        <end position="153"/>
    </location>
</feature>
<name>A0ABD2ZVB8_9GENT</name>
<gene>
    <name evidence="10" type="ORF">ACH5RR_016245</name>
</gene>
<dbReference type="Proteomes" id="UP001630127">
    <property type="component" value="Unassembled WGS sequence"/>
</dbReference>
<organism evidence="10 11">
    <name type="scientific">Cinchona calisaya</name>
    <dbReference type="NCBI Taxonomy" id="153742"/>
    <lineage>
        <taxon>Eukaryota</taxon>
        <taxon>Viridiplantae</taxon>
        <taxon>Streptophyta</taxon>
        <taxon>Embryophyta</taxon>
        <taxon>Tracheophyta</taxon>
        <taxon>Spermatophyta</taxon>
        <taxon>Magnoliopsida</taxon>
        <taxon>eudicotyledons</taxon>
        <taxon>Gunneridae</taxon>
        <taxon>Pentapetalae</taxon>
        <taxon>asterids</taxon>
        <taxon>lamiids</taxon>
        <taxon>Gentianales</taxon>
        <taxon>Rubiaceae</taxon>
        <taxon>Cinchonoideae</taxon>
        <taxon>Cinchoneae</taxon>
        <taxon>Cinchona</taxon>
    </lineage>
</organism>
<comment type="similarity">
    <text evidence="7">Belongs to the AP2/ERF transcription factor family. AP2 subfamily.</text>
</comment>
<keyword evidence="4" id="KW-0010">Activator</keyword>
<reference evidence="10 11" key="1">
    <citation type="submission" date="2024-11" db="EMBL/GenBank/DDBJ databases">
        <title>A near-complete genome assembly of Cinchona calisaya.</title>
        <authorList>
            <person name="Lian D.C."/>
            <person name="Zhao X.W."/>
            <person name="Wei L."/>
        </authorList>
    </citation>
    <scope>NUCLEOTIDE SEQUENCE [LARGE SCALE GENOMIC DNA]</scope>
    <source>
        <tissue evidence="10">Nenye</tissue>
    </source>
</reference>
<dbReference type="Gene3D" id="3.30.730.10">
    <property type="entry name" value="AP2/ERF domain"/>
    <property type="match status" value="1"/>
</dbReference>
<comment type="caution">
    <text evidence="10">The sequence shown here is derived from an EMBL/GenBank/DDBJ whole genome shotgun (WGS) entry which is preliminary data.</text>
</comment>
<evidence type="ECO:0000256" key="8">
    <source>
        <dbReference type="SAM" id="MobiDB-lite"/>
    </source>
</evidence>
<dbReference type="PROSITE" id="PS51032">
    <property type="entry name" value="AP2_ERF"/>
    <property type="match status" value="1"/>
</dbReference>
<dbReference type="InterPro" id="IPR036955">
    <property type="entry name" value="AP2/ERF_dom_sf"/>
</dbReference>
<evidence type="ECO:0000313" key="10">
    <source>
        <dbReference type="EMBL" id="KAL3523411.1"/>
    </source>
</evidence>
<evidence type="ECO:0000256" key="3">
    <source>
        <dbReference type="ARBA" id="ARBA00023125"/>
    </source>
</evidence>
<sequence length="462" mass="50717">MFDLNIDAAVSLHDSACDETSPTTTTTFLAADDSGASSSVVNVPIVAAANDEESNSSSSPSGTTPHNTLKFSILNCTDVIQIVDDEEDEVLMTRRPFPVPKKEPFSLPAARPAQQWLKLSVPEAAVGPVKIGVYNNKGGQQQQVKKKSRRGPRSRSSQYRGVTFYKRTGRWESHIWDCGKQVYLGGFDTAHAAARAYDRAAVKFRGIDADINFHISDYEEDMKQMKNLTKEGFVHILRRQSTGFPRGTSKYRGVTPHKCGCWEAGMGQFLGKKVYDEAAIKCNGLEAVTNFERSPYEGKISMAAKDGGGGDNLDLNLWISPASDGLQEIGDSKTSRAYCTASEPPNGKRLKVESSFNAPDGLITASQDYSARTRRYSGFGPNNEERARKMRPEGIPLPGLSNWRWKMHCDGVMNSMPLFSCAASSGFSTTTTYSTTILSSNNQNKIVHTSTFQHPPTTLDYN</sequence>
<dbReference type="EMBL" id="JBJUIK010000007">
    <property type="protein sequence ID" value="KAL3523411.1"/>
    <property type="molecule type" value="Genomic_DNA"/>
</dbReference>
<keyword evidence="6" id="KW-0539">Nucleus</keyword>
<keyword evidence="2" id="KW-0805">Transcription regulation</keyword>
<feature type="domain" description="AP2/ERF" evidence="9">
    <location>
        <begin position="158"/>
        <end position="214"/>
    </location>
</feature>
<evidence type="ECO:0000256" key="2">
    <source>
        <dbReference type="ARBA" id="ARBA00023015"/>
    </source>
</evidence>
<evidence type="ECO:0000256" key="6">
    <source>
        <dbReference type="ARBA" id="ARBA00023242"/>
    </source>
</evidence>
<evidence type="ECO:0000256" key="4">
    <source>
        <dbReference type="ARBA" id="ARBA00023159"/>
    </source>
</evidence>
<evidence type="ECO:0000256" key="5">
    <source>
        <dbReference type="ARBA" id="ARBA00023163"/>
    </source>
</evidence>
<dbReference type="SUPFAM" id="SSF54171">
    <property type="entry name" value="DNA-binding domain"/>
    <property type="match status" value="1"/>
</dbReference>
<dbReference type="AlphaFoldDB" id="A0ABD2ZVB8"/>
<protein>
    <recommendedName>
        <fullName evidence="9">AP2/ERF domain-containing protein</fullName>
    </recommendedName>
</protein>
<comment type="subcellular location">
    <subcellularLocation>
        <location evidence="1">Nucleus</location>
    </subcellularLocation>
</comment>
<keyword evidence="5" id="KW-0804">Transcription</keyword>
<keyword evidence="3" id="KW-0238">DNA-binding</keyword>
<dbReference type="PANTHER" id="PTHR32467">
    <property type="entry name" value="AP2-LIKE ETHYLENE-RESPONSIVE TRANSCRIPTION FACTOR"/>
    <property type="match status" value="1"/>
</dbReference>
<evidence type="ECO:0000256" key="7">
    <source>
        <dbReference type="ARBA" id="ARBA00037973"/>
    </source>
</evidence>
<evidence type="ECO:0000259" key="9">
    <source>
        <dbReference type="PROSITE" id="PS51032"/>
    </source>
</evidence>
<evidence type="ECO:0000313" key="11">
    <source>
        <dbReference type="Proteomes" id="UP001630127"/>
    </source>
</evidence>
<evidence type="ECO:0000256" key="1">
    <source>
        <dbReference type="ARBA" id="ARBA00004123"/>
    </source>
</evidence>
<keyword evidence="11" id="KW-1185">Reference proteome</keyword>
<proteinExistence type="inferred from homology"/>
<dbReference type="GO" id="GO:0005634">
    <property type="term" value="C:nucleus"/>
    <property type="evidence" value="ECO:0007669"/>
    <property type="project" value="UniProtKB-SubCell"/>
</dbReference>
<dbReference type="InterPro" id="IPR001471">
    <property type="entry name" value="AP2/ERF_dom"/>
</dbReference>
<dbReference type="Pfam" id="PF00847">
    <property type="entry name" value="AP2"/>
    <property type="match status" value="1"/>
</dbReference>
<dbReference type="GO" id="GO:0003677">
    <property type="term" value="F:DNA binding"/>
    <property type="evidence" value="ECO:0007669"/>
    <property type="project" value="UniProtKB-KW"/>
</dbReference>
<dbReference type="SMART" id="SM00380">
    <property type="entry name" value="AP2"/>
    <property type="match status" value="2"/>
</dbReference>
<dbReference type="PANTHER" id="PTHR32467:SF118">
    <property type="entry name" value="ETHYLENE-RESPONSIVE TRANSCRIPTION FACTOR RAP2-7"/>
    <property type="match status" value="1"/>
</dbReference>
<feature type="region of interest" description="Disordered" evidence="8">
    <location>
        <begin position="138"/>
        <end position="159"/>
    </location>
</feature>
<accession>A0ABD2ZVB8</accession>
<dbReference type="FunFam" id="3.30.730.10:FF:000004">
    <property type="entry name" value="AP2-like ethylene-responsive transcription factor"/>
    <property type="match status" value="1"/>
</dbReference>